<organism evidence="1 2">
    <name type="scientific">Heterorhabditis bacteriophora</name>
    <name type="common">Entomopathogenic nematode worm</name>
    <dbReference type="NCBI Taxonomy" id="37862"/>
    <lineage>
        <taxon>Eukaryota</taxon>
        <taxon>Metazoa</taxon>
        <taxon>Ecdysozoa</taxon>
        <taxon>Nematoda</taxon>
        <taxon>Chromadorea</taxon>
        <taxon>Rhabditida</taxon>
        <taxon>Rhabditina</taxon>
        <taxon>Rhabditomorpha</taxon>
        <taxon>Strongyloidea</taxon>
        <taxon>Heterorhabditidae</taxon>
        <taxon>Heterorhabditis</taxon>
    </lineage>
</organism>
<evidence type="ECO:0000313" key="1">
    <source>
        <dbReference type="Proteomes" id="UP000095283"/>
    </source>
</evidence>
<sequence length="470" mass="52904">MCGVHVEKVYCSDYCIVTLTMKISSSVKKNPLLDHFFNTRDVHRHGSSIPRTILYYTKLLISVHSPVKNHSRDTELLRNRNILLFLFVQVDYDFTLKNAFVLLRFEPVAMQQCRKEINESLVASNRFSMTVIRKEQHNLRTHFETLCKRLGLMIECVEPVTRRGCGDQAAIMMLRFITCDTPAVVAKATAAVEVPSVVRELFGFGPDKESSTVATTTAGTTTLQLDVCPFSAEPLIIDSEFSYCRPSSVGDCPVGFLCDQSFVLNRSICCRDLKSGKNGILPHRPAPTYSSTSRPSFSWNTITPTQSSPKWSALVSTTKKAPWYIKDRNTWPAVYNRITPETTESEKELPTTIKYTTTTQAITTTTSPSTTEEPTTTKAINPWGHLWTTTALPRNVVNVSILQAGSMRPLRSNLRIFANKKQTSYSGSFEFWAPGTDEFFEGVLSCCLFAKNLLWQEAVEMLRKVVVGRR</sequence>
<dbReference type="PANTHER" id="PTHR36944:SF4">
    <property type="entry name" value="CPG4 DOMAIN-CONTAINING PROTEIN"/>
    <property type="match status" value="1"/>
</dbReference>
<reference evidence="2" key="1">
    <citation type="submission" date="2016-11" db="UniProtKB">
        <authorList>
            <consortium name="WormBaseParasite"/>
        </authorList>
    </citation>
    <scope>IDENTIFICATION</scope>
</reference>
<accession>A0A1I7WRK1</accession>
<dbReference type="AlphaFoldDB" id="A0A1I7WRK1"/>
<protein>
    <submittedName>
        <fullName evidence="2">Uncharacterized protein</fullName>
    </submittedName>
</protein>
<name>A0A1I7WRK1_HETBA</name>
<evidence type="ECO:0000313" key="2">
    <source>
        <dbReference type="WBParaSite" id="Hba_07769"/>
    </source>
</evidence>
<dbReference type="WBParaSite" id="Hba_07769">
    <property type="protein sequence ID" value="Hba_07769"/>
    <property type="gene ID" value="Hba_07769"/>
</dbReference>
<dbReference type="PANTHER" id="PTHR36944">
    <property type="entry name" value="PROTEIN CBG02791-RELATED"/>
    <property type="match status" value="1"/>
</dbReference>
<proteinExistence type="predicted"/>
<keyword evidence="1" id="KW-1185">Reference proteome</keyword>
<dbReference type="Proteomes" id="UP000095283">
    <property type="component" value="Unplaced"/>
</dbReference>